<dbReference type="CDD" id="cd02966">
    <property type="entry name" value="TlpA_like_family"/>
    <property type="match status" value="1"/>
</dbReference>
<name>A0A520XFG3_9DELT</name>
<dbReference type="PANTHER" id="PTHR42852:SF13">
    <property type="entry name" value="PROTEIN DIPZ"/>
    <property type="match status" value="1"/>
</dbReference>
<evidence type="ECO:0000259" key="1">
    <source>
        <dbReference type="PROSITE" id="PS51352"/>
    </source>
</evidence>
<dbReference type="AlphaFoldDB" id="A0A520XFG3"/>
<dbReference type="InterPro" id="IPR036249">
    <property type="entry name" value="Thioredoxin-like_sf"/>
</dbReference>
<proteinExistence type="predicted"/>
<organism evidence="2 3">
    <name type="scientific">Candidatus Acidulodesulfobacterium acidiphilum</name>
    <dbReference type="NCBI Taxonomy" id="2597224"/>
    <lineage>
        <taxon>Bacteria</taxon>
        <taxon>Deltaproteobacteria</taxon>
        <taxon>Candidatus Acidulodesulfobacterales</taxon>
        <taxon>Candidatus Acidulodesulfobacterium</taxon>
    </lineage>
</organism>
<feature type="domain" description="Thioredoxin" evidence="1">
    <location>
        <begin position="20"/>
        <end position="161"/>
    </location>
</feature>
<dbReference type="PROSITE" id="PS51352">
    <property type="entry name" value="THIOREDOXIN_2"/>
    <property type="match status" value="1"/>
</dbReference>
<dbReference type="InterPro" id="IPR013766">
    <property type="entry name" value="Thioredoxin_domain"/>
</dbReference>
<dbReference type="SUPFAM" id="SSF52833">
    <property type="entry name" value="Thioredoxin-like"/>
    <property type="match status" value="1"/>
</dbReference>
<dbReference type="GO" id="GO:0016209">
    <property type="term" value="F:antioxidant activity"/>
    <property type="evidence" value="ECO:0007669"/>
    <property type="project" value="InterPro"/>
</dbReference>
<dbReference type="InterPro" id="IPR000866">
    <property type="entry name" value="AhpC/TSA"/>
</dbReference>
<dbReference type="Gene3D" id="3.40.30.10">
    <property type="entry name" value="Glutaredoxin"/>
    <property type="match status" value="1"/>
</dbReference>
<sequence length="164" mass="18228">MKILLLVFTVVLIGFGGNCFAYTPVAPNISGKVLNSADSGYKKISLKNIKNKIVILNFWATWCPPCRAEIPTLNDFYSSHKKDVLILGVNMNETSYGVSSFLKNYDVAYPIVMGNLIEAEEYGGLGMIPQTFFIVDDRIVFHWSGELNKGILKAVTDKIISIKN</sequence>
<accession>A0A520XFG3</accession>
<dbReference type="GO" id="GO:0016491">
    <property type="term" value="F:oxidoreductase activity"/>
    <property type="evidence" value="ECO:0007669"/>
    <property type="project" value="InterPro"/>
</dbReference>
<dbReference type="Pfam" id="PF00578">
    <property type="entry name" value="AhpC-TSA"/>
    <property type="match status" value="1"/>
</dbReference>
<gene>
    <name evidence="2" type="ORF">EVJ48_03075</name>
</gene>
<comment type="caution">
    <text evidence="2">The sequence shown here is derived from an EMBL/GenBank/DDBJ whole genome shotgun (WGS) entry which is preliminary data.</text>
</comment>
<dbReference type="PANTHER" id="PTHR42852">
    <property type="entry name" value="THIOL:DISULFIDE INTERCHANGE PROTEIN DSBE"/>
    <property type="match status" value="1"/>
</dbReference>
<dbReference type="InterPro" id="IPR017937">
    <property type="entry name" value="Thioredoxin_CS"/>
</dbReference>
<evidence type="ECO:0000313" key="2">
    <source>
        <dbReference type="EMBL" id="RZV39920.1"/>
    </source>
</evidence>
<dbReference type="EMBL" id="SHMQ01000005">
    <property type="protein sequence ID" value="RZV39920.1"/>
    <property type="molecule type" value="Genomic_DNA"/>
</dbReference>
<evidence type="ECO:0000313" key="3">
    <source>
        <dbReference type="Proteomes" id="UP000322454"/>
    </source>
</evidence>
<dbReference type="InterPro" id="IPR050553">
    <property type="entry name" value="Thioredoxin_ResA/DsbE_sf"/>
</dbReference>
<dbReference type="PROSITE" id="PS00194">
    <property type="entry name" value="THIOREDOXIN_1"/>
    <property type="match status" value="1"/>
</dbReference>
<reference evidence="2 3" key="1">
    <citation type="submission" date="2019-01" db="EMBL/GenBank/DDBJ databases">
        <title>Insights into ecological role of a new deltaproteobacterial order Candidatus Sinidesulfobacterales (Sva0485) by metagenomics and metatranscriptomics.</title>
        <authorList>
            <person name="Tan S."/>
            <person name="Liu J."/>
            <person name="Fang Y."/>
            <person name="Hedlund B."/>
            <person name="Lian Z.-H."/>
            <person name="Huang L.-Y."/>
            <person name="Li J.-T."/>
            <person name="Huang L.-N."/>
            <person name="Li W.-J."/>
            <person name="Jiang H.-C."/>
            <person name="Dong H.-L."/>
            <person name="Shu W.-S."/>
        </authorList>
    </citation>
    <scope>NUCLEOTIDE SEQUENCE [LARGE SCALE GENOMIC DNA]</scope>
    <source>
        <strain evidence="2">AP4</strain>
    </source>
</reference>
<dbReference type="Proteomes" id="UP000322454">
    <property type="component" value="Unassembled WGS sequence"/>
</dbReference>
<protein>
    <submittedName>
        <fullName evidence="2">TlpA family protein disulfide reductase</fullName>
    </submittedName>
</protein>